<organism evidence="3 4">
    <name type="scientific">Perkinsus olseni</name>
    <name type="common">Perkinsus atlanticus</name>
    <dbReference type="NCBI Taxonomy" id="32597"/>
    <lineage>
        <taxon>Eukaryota</taxon>
        <taxon>Sar</taxon>
        <taxon>Alveolata</taxon>
        <taxon>Perkinsozoa</taxon>
        <taxon>Perkinsea</taxon>
        <taxon>Perkinsida</taxon>
        <taxon>Perkinsidae</taxon>
        <taxon>Perkinsus</taxon>
    </lineage>
</organism>
<dbReference type="Gene3D" id="3.90.1640.20">
    <property type="entry name" value="TON_0340"/>
    <property type="match status" value="1"/>
</dbReference>
<dbReference type="EMBL" id="JABAHT010000105">
    <property type="protein sequence ID" value="KAF4664961.1"/>
    <property type="molecule type" value="Genomic_DNA"/>
</dbReference>
<evidence type="ECO:0000256" key="1">
    <source>
        <dbReference type="SAM" id="MobiDB-lite"/>
    </source>
</evidence>
<dbReference type="InterPro" id="IPR025504">
    <property type="entry name" value="GLUCM_C"/>
</dbReference>
<comment type="caution">
    <text evidence="3">The sequence shown here is derived from an EMBL/GenBank/DDBJ whole genome shotgun (WGS) entry which is preliminary data.</text>
</comment>
<dbReference type="PANTHER" id="PTHR32022:SF10">
    <property type="entry name" value="D-GLUTAMATE CYCLASE, MITOCHONDRIAL"/>
    <property type="match status" value="1"/>
</dbReference>
<proteinExistence type="predicted"/>
<feature type="domain" description="D-glutamate cyclase-like C-terminal" evidence="2">
    <location>
        <begin position="11"/>
        <end position="264"/>
    </location>
</feature>
<name>A0A7J6M1K4_PEROL</name>
<evidence type="ECO:0000259" key="2">
    <source>
        <dbReference type="Pfam" id="PF14336"/>
    </source>
</evidence>
<dbReference type="Proteomes" id="UP000570595">
    <property type="component" value="Unassembled WGS sequence"/>
</dbReference>
<gene>
    <name evidence="3" type="ORF">FOZ61_000338</name>
</gene>
<evidence type="ECO:0000313" key="4">
    <source>
        <dbReference type="Proteomes" id="UP000570595"/>
    </source>
</evidence>
<sequence length="1040" mass="114106">MSPSRELLRGLEEACQVDVGKRGIGPLIRPGVLEEAVEALHCPPAGGRAIVITGMPCCIQKPPPQFESDGLIGSVCVAKALKRAGWKVFLGAEEDVADILTLLAGDAIDVLEFNPRSTPDDIKKRVGKLDLLVCIERAAPPYRTMRNLQMDPAKIAPLHTLSEGDGVKTVAIGDGGNEMGMGPLEDLVARYVPFGDSIRTATPSDICFVAGTSDWGSLALAMALGLSWSREEHQKLSVVLQERGIRDGVTGEAGPTLDGIPIERTPVFAKSLDAYAAGKPLEDIFNDIPVGVYESLPLPTELRPLEPVRLEMRSTEVGHIVGLSVAGIKVGCPTRVRQYESGSLARVISSHDISNCYWFSYYVVKQAASIIKRRLGGTRDFDPDTVVLCTTTNSTKDDPHLTLFLHATRTYHGLVELNWPVHLRLKSDQHDHEHSMTSAKSPIKTAPLPMTMADANPPLRRRKRKTENVDGEPIVSRGVKRQVEVAPEDIFNDIPVGVYESLPLPTELRPLEPVRLEMRSTEVGHIVGLSVADINVGCLFRVTQYSRRYLAGMISSHDISKCYWFSHYIVQEVVSIIKRRLGGTRDFDPDQVVFCTTKNSTKDEPQLTLFLHAKRKNRTVYTKLDWPVPLRLKGAQHHYGHSTTSAKSPVKTAPLPLMMTDAKKRKAMDVGGKSIASPGVNKQVEAAPVAQRMETVDDEESPVPCDFTGQVGVAPVAQNMGAVIKEEPTVFLGMDNQVGVAPVAQNMAAVIKEEPTVFLGMDKQVGIAPVAQNMAGGVAGCEEPPIPAGVYTPTTFPSGLGNLMFAKLEISYILTTPFAGISLFEPDKMHYEKCPFYEVPSEQLTDNLLHHHSIAKCYWFTRYCTKPVRDLISEQSALPRDDKVNEILLCTRSLASGVGGDLVLFLDAIWRNESVYEELKLPIHLTFSVGPSEYLQPWTYSTGLKDGYYIGTSAVLRIEIRENRKQYASFTSDEGPSTAGFAPLVKAKDYPTTGSYRLLRGALPSIRIYQVADDQLVVRGKDKEHIVFHVDPGLLQPPSS</sequence>
<protein>
    <recommendedName>
        <fullName evidence="2">D-glutamate cyclase-like C-terminal domain-containing protein</fullName>
    </recommendedName>
</protein>
<evidence type="ECO:0000313" key="3">
    <source>
        <dbReference type="EMBL" id="KAF4664961.1"/>
    </source>
</evidence>
<reference evidence="3 4" key="1">
    <citation type="submission" date="2020-04" db="EMBL/GenBank/DDBJ databases">
        <title>Perkinsus olseni comparative genomics.</title>
        <authorList>
            <person name="Bogema D.R."/>
        </authorList>
    </citation>
    <scope>NUCLEOTIDE SEQUENCE [LARGE SCALE GENOMIC DNA]</scope>
    <source>
        <strain evidence="3">ATCC PRA-179</strain>
    </source>
</reference>
<feature type="region of interest" description="Disordered" evidence="1">
    <location>
        <begin position="430"/>
        <end position="456"/>
    </location>
</feature>
<accession>A0A7J6M1K4</accession>
<dbReference type="AlphaFoldDB" id="A0A7J6M1K4"/>
<dbReference type="PANTHER" id="PTHR32022">
    <property type="entry name" value="D-GLUTAMATE CYCLASE, MITOCHONDRIAL"/>
    <property type="match status" value="1"/>
</dbReference>
<dbReference type="OrthoDB" id="10262538at2759"/>
<dbReference type="Pfam" id="PF14336">
    <property type="entry name" value="GLUCM-like_C"/>
    <property type="match status" value="1"/>
</dbReference>